<organism evidence="1 2">
    <name type="scientific">Scutellospora calospora</name>
    <dbReference type="NCBI Taxonomy" id="85575"/>
    <lineage>
        <taxon>Eukaryota</taxon>
        <taxon>Fungi</taxon>
        <taxon>Fungi incertae sedis</taxon>
        <taxon>Mucoromycota</taxon>
        <taxon>Glomeromycotina</taxon>
        <taxon>Glomeromycetes</taxon>
        <taxon>Diversisporales</taxon>
        <taxon>Gigasporaceae</taxon>
        <taxon>Scutellospora</taxon>
    </lineage>
</organism>
<dbReference type="Proteomes" id="UP000789860">
    <property type="component" value="Unassembled WGS sequence"/>
</dbReference>
<dbReference type="EMBL" id="CAJVPM010006677">
    <property type="protein sequence ID" value="CAG8537720.1"/>
    <property type="molecule type" value="Genomic_DNA"/>
</dbReference>
<proteinExistence type="predicted"/>
<comment type="caution">
    <text evidence="1">The sequence shown here is derived from an EMBL/GenBank/DDBJ whole genome shotgun (WGS) entry which is preliminary data.</text>
</comment>
<evidence type="ECO:0000313" key="2">
    <source>
        <dbReference type="Proteomes" id="UP000789860"/>
    </source>
</evidence>
<keyword evidence="2" id="KW-1185">Reference proteome</keyword>
<gene>
    <name evidence="1" type="ORF">SCALOS_LOCUS4714</name>
</gene>
<protein>
    <submittedName>
        <fullName evidence="1">1677_t:CDS:1</fullName>
    </submittedName>
</protein>
<name>A0ACA9LLH6_9GLOM</name>
<sequence length="103" mass="12147">TNQENAIAPENLIDFILNNLLDDYDFDDYLFEKVFCIALELLIDIVDSISEDHINKDIVQQIINLISKANKFSWIYYKYQVTKKSCAFVYYCNCCEELKSKKL</sequence>
<accession>A0ACA9LLH6</accession>
<reference evidence="1" key="1">
    <citation type="submission" date="2021-06" db="EMBL/GenBank/DDBJ databases">
        <authorList>
            <person name="Kallberg Y."/>
            <person name="Tangrot J."/>
            <person name="Rosling A."/>
        </authorList>
    </citation>
    <scope>NUCLEOTIDE SEQUENCE</scope>
    <source>
        <strain evidence="1">AU212A</strain>
    </source>
</reference>
<feature type="non-terminal residue" evidence="1">
    <location>
        <position position="1"/>
    </location>
</feature>
<evidence type="ECO:0000313" key="1">
    <source>
        <dbReference type="EMBL" id="CAG8537720.1"/>
    </source>
</evidence>